<evidence type="ECO:0000313" key="3">
    <source>
        <dbReference type="Proteomes" id="UP000886998"/>
    </source>
</evidence>
<feature type="region of interest" description="Disordered" evidence="1">
    <location>
        <begin position="552"/>
        <end position="589"/>
    </location>
</feature>
<proteinExistence type="predicted"/>
<name>A0A8X6WVV2_9ARAC</name>
<keyword evidence="3" id="KW-1185">Reference proteome</keyword>
<accession>A0A8X6WVV2</accession>
<protein>
    <submittedName>
        <fullName evidence="2">Uncharacterized protein</fullName>
    </submittedName>
</protein>
<dbReference type="AlphaFoldDB" id="A0A8X6WVV2"/>
<feature type="compositionally biased region" description="Basic and acidic residues" evidence="1">
    <location>
        <begin position="552"/>
        <end position="561"/>
    </location>
</feature>
<organism evidence="2 3">
    <name type="scientific">Trichonephila inaurata madagascariensis</name>
    <dbReference type="NCBI Taxonomy" id="2747483"/>
    <lineage>
        <taxon>Eukaryota</taxon>
        <taxon>Metazoa</taxon>
        <taxon>Ecdysozoa</taxon>
        <taxon>Arthropoda</taxon>
        <taxon>Chelicerata</taxon>
        <taxon>Arachnida</taxon>
        <taxon>Araneae</taxon>
        <taxon>Araneomorphae</taxon>
        <taxon>Entelegynae</taxon>
        <taxon>Araneoidea</taxon>
        <taxon>Nephilidae</taxon>
        <taxon>Trichonephila</taxon>
        <taxon>Trichonephila inaurata</taxon>
    </lineage>
</organism>
<dbReference type="Proteomes" id="UP000886998">
    <property type="component" value="Unassembled WGS sequence"/>
</dbReference>
<dbReference type="EMBL" id="BMAV01002221">
    <property type="protein sequence ID" value="GFY41001.1"/>
    <property type="molecule type" value="Genomic_DNA"/>
</dbReference>
<feature type="region of interest" description="Disordered" evidence="1">
    <location>
        <begin position="501"/>
        <end position="525"/>
    </location>
</feature>
<sequence length="694" mass="79509">MDVQSNTFPITFTDKRSMDENDNNYFGIYSKVVSKIYEIGRQLSTKQEDSRDSFSTDIWKIAPENLFDMESESDADKVTTDKKDFLEQRQNLISTSNLNAIPCDISNPLVSLLPKLEFQDDIWSSLYSSDDNISESSVLKPSDRSRTMVDSAAQLSSFCHKTTHQPSDDSWKFESYENRNKLIPLFSTSYSHFKSQFKDQWPYIIDSNSCSIPCNNSKNAVDCNFIRSQSSFHLRDSYLKSLAHSRTSMKDASKTLSSKSETDLSNLYHQYLSTPDGQNKFLFLANGCENARCSSIAKLQKNNNPCSCIGINRISVHHKAFKNKWNSDSLRDEVNTQNGRKIKDTKIPNQMKATYLRKLSMSSIADKKCFLRETKSTRRKSKSHCEFSNLKAIPEIKLLSDKQLKNLESNFDFADICENLILKDICLEFPDNNLNRLQFDEPTLLNFTKDISGKSRKILICTKDVLEDVRAEGYTDDEVIRRLLERSKTYTGKPVHIFFEPRKADDSPSSTDSKAKDFIPLHPSRGNHNLLNNKINEEIEEKYFNNVHQTETRYKENRNEENVVDNSNYTSSKVKNRNSSSGGKNSYNKQNNRLKISCYEVSTHTSENSGKKKLIIRFCRRKKSRTASKRINVKQIASSVFKNFFHFYSLLGGHLYSGSVITKSNSNQWLKEAGVATDARSQEIANELFKAIAG</sequence>
<feature type="compositionally biased region" description="Low complexity" evidence="1">
    <location>
        <begin position="571"/>
        <end position="589"/>
    </location>
</feature>
<evidence type="ECO:0000313" key="2">
    <source>
        <dbReference type="EMBL" id="GFY41001.1"/>
    </source>
</evidence>
<reference evidence="2" key="1">
    <citation type="submission" date="2020-08" db="EMBL/GenBank/DDBJ databases">
        <title>Multicomponent nature underlies the extraordinary mechanical properties of spider dragline silk.</title>
        <authorList>
            <person name="Kono N."/>
            <person name="Nakamura H."/>
            <person name="Mori M."/>
            <person name="Yoshida Y."/>
            <person name="Ohtoshi R."/>
            <person name="Malay A.D."/>
            <person name="Moran D.A.P."/>
            <person name="Tomita M."/>
            <person name="Numata K."/>
            <person name="Arakawa K."/>
        </authorList>
    </citation>
    <scope>NUCLEOTIDE SEQUENCE</scope>
</reference>
<comment type="caution">
    <text evidence="2">The sequence shown here is derived from an EMBL/GenBank/DDBJ whole genome shotgun (WGS) entry which is preliminary data.</text>
</comment>
<dbReference type="OrthoDB" id="6426294at2759"/>
<evidence type="ECO:0000256" key="1">
    <source>
        <dbReference type="SAM" id="MobiDB-lite"/>
    </source>
</evidence>
<gene>
    <name evidence="2" type="primary">AVEN_1895_1</name>
    <name evidence="2" type="ORF">TNIN_130711</name>
</gene>